<sequence length="463" mass="51579">MSIEQHQPDTPQGETHSSRHSTLVVQPSHGSDEAASNVVQDPRAASENRTSAPVDHVSPPDEPVNTQDRGNALRDRWSRLAHAADSMTGDLILASDCRREVIGKRSVALLAIQEHLKTTQDPSLLHLWDALSDLQSSEQKLLQQDENLVPRGYEIVAQGSKIFGVEADTSLEILEAQDIAVPPTATATSPSVLSADNIRLDQTSEARRYLSRKGDVDLLRESLMGLDEEQVMACAFPEVAMPAAQLESRRQQLTLELEQAEADLETLHNNLPDREVQIPKDQLRSFPTNEEASSQTDRDSAIGGETSGPQQEVQAESLSQILEHVTDESPVRPETLVNAYLLYQLRQSPEERKAFFRTVDDELKLGKQAGRADMKTDIPIEHWFDDEAGKKKSKKSQTSLTKYIISQPRSNMTEVGTAEHGQLTHGNSEPVERREDTQHNTREDVREHRLLARQKARGTSSLR</sequence>
<feature type="compositionally biased region" description="Polar residues" evidence="1">
    <location>
        <begin position="285"/>
        <end position="295"/>
    </location>
</feature>
<dbReference type="RefSeq" id="XP_007754204.1">
    <property type="nucleotide sequence ID" value="XM_007756014.1"/>
</dbReference>
<feature type="compositionally biased region" description="Basic and acidic residues" evidence="1">
    <location>
        <begin position="271"/>
        <end position="283"/>
    </location>
</feature>
<feature type="compositionally biased region" description="Polar residues" evidence="1">
    <location>
        <begin position="1"/>
        <end position="29"/>
    </location>
</feature>
<organism evidence="2 3">
    <name type="scientific">Cladophialophora yegresii CBS 114405</name>
    <dbReference type="NCBI Taxonomy" id="1182544"/>
    <lineage>
        <taxon>Eukaryota</taxon>
        <taxon>Fungi</taxon>
        <taxon>Dikarya</taxon>
        <taxon>Ascomycota</taxon>
        <taxon>Pezizomycotina</taxon>
        <taxon>Eurotiomycetes</taxon>
        <taxon>Chaetothyriomycetidae</taxon>
        <taxon>Chaetothyriales</taxon>
        <taxon>Herpotrichiellaceae</taxon>
        <taxon>Cladophialophora</taxon>
    </lineage>
</organism>
<keyword evidence="3" id="KW-1185">Reference proteome</keyword>
<dbReference type="GeneID" id="19176589"/>
<dbReference type="OrthoDB" id="4156315at2759"/>
<proteinExistence type="predicted"/>
<reference evidence="2 3" key="1">
    <citation type="submission" date="2013-03" db="EMBL/GenBank/DDBJ databases">
        <title>The Genome Sequence of Cladophialophora yegresii CBS 114405.</title>
        <authorList>
            <consortium name="The Broad Institute Genomics Platform"/>
            <person name="Cuomo C."/>
            <person name="de Hoog S."/>
            <person name="Gorbushina A."/>
            <person name="Walker B."/>
            <person name="Young S.K."/>
            <person name="Zeng Q."/>
            <person name="Gargeya S."/>
            <person name="Fitzgerald M."/>
            <person name="Haas B."/>
            <person name="Abouelleil A."/>
            <person name="Allen A.W."/>
            <person name="Alvarado L."/>
            <person name="Arachchi H.M."/>
            <person name="Berlin A.M."/>
            <person name="Chapman S.B."/>
            <person name="Gainer-Dewar J."/>
            <person name="Goldberg J."/>
            <person name="Griggs A."/>
            <person name="Gujja S."/>
            <person name="Hansen M."/>
            <person name="Howarth C."/>
            <person name="Imamovic A."/>
            <person name="Ireland A."/>
            <person name="Larimer J."/>
            <person name="McCowan C."/>
            <person name="Murphy C."/>
            <person name="Pearson M."/>
            <person name="Poon T.W."/>
            <person name="Priest M."/>
            <person name="Roberts A."/>
            <person name="Saif S."/>
            <person name="Shea T."/>
            <person name="Sisk P."/>
            <person name="Sykes S."/>
            <person name="Wortman J."/>
            <person name="Nusbaum C."/>
            <person name="Birren B."/>
        </authorList>
    </citation>
    <scope>NUCLEOTIDE SEQUENCE [LARGE SCALE GENOMIC DNA]</scope>
    <source>
        <strain evidence="2 3">CBS 114405</strain>
    </source>
</reference>
<dbReference type="AlphaFoldDB" id="W9W985"/>
<evidence type="ECO:0000313" key="2">
    <source>
        <dbReference type="EMBL" id="EXJ61550.1"/>
    </source>
</evidence>
<gene>
    <name evidence="2" type="ORF">A1O7_01978</name>
</gene>
<comment type="caution">
    <text evidence="2">The sequence shown here is derived from an EMBL/GenBank/DDBJ whole genome shotgun (WGS) entry which is preliminary data.</text>
</comment>
<accession>W9W985</accession>
<evidence type="ECO:0000256" key="1">
    <source>
        <dbReference type="SAM" id="MobiDB-lite"/>
    </source>
</evidence>
<feature type="compositionally biased region" description="Basic and acidic residues" evidence="1">
    <location>
        <begin position="430"/>
        <end position="450"/>
    </location>
</feature>
<dbReference type="HOGENOM" id="CLU_590516_0_0_1"/>
<evidence type="ECO:0000313" key="3">
    <source>
        <dbReference type="Proteomes" id="UP000019473"/>
    </source>
</evidence>
<dbReference type="Proteomes" id="UP000019473">
    <property type="component" value="Unassembled WGS sequence"/>
</dbReference>
<name>W9W985_9EURO</name>
<feature type="region of interest" description="Disordered" evidence="1">
    <location>
        <begin position="388"/>
        <end position="463"/>
    </location>
</feature>
<dbReference type="EMBL" id="AMGW01000002">
    <property type="protein sequence ID" value="EXJ61550.1"/>
    <property type="molecule type" value="Genomic_DNA"/>
</dbReference>
<feature type="region of interest" description="Disordered" evidence="1">
    <location>
        <begin position="268"/>
        <end position="314"/>
    </location>
</feature>
<dbReference type="VEuPathDB" id="FungiDB:A1O7_01978"/>
<feature type="region of interest" description="Disordered" evidence="1">
    <location>
        <begin position="1"/>
        <end position="69"/>
    </location>
</feature>
<protein>
    <submittedName>
        <fullName evidence="2">Uncharacterized protein</fullName>
    </submittedName>
</protein>